<feature type="transmembrane region" description="Helical" evidence="1">
    <location>
        <begin position="69"/>
        <end position="87"/>
    </location>
</feature>
<protein>
    <recommendedName>
        <fullName evidence="4">Peptide transporter</fullName>
    </recommendedName>
</protein>
<feature type="transmembrane region" description="Helical" evidence="1">
    <location>
        <begin position="323"/>
        <end position="344"/>
    </location>
</feature>
<keyword evidence="1" id="KW-1133">Transmembrane helix</keyword>
<dbReference type="Proteomes" id="UP000178606">
    <property type="component" value="Unassembled WGS sequence"/>
</dbReference>
<feature type="transmembrane region" description="Helical" evidence="1">
    <location>
        <begin position="404"/>
        <end position="422"/>
    </location>
</feature>
<evidence type="ECO:0008006" key="4">
    <source>
        <dbReference type="Google" id="ProtNLM"/>
    </source>
</evidence>
<feature type="transmembrane region" description="Helical" evidence="1">
    <location>
        <begin position="206"/>
        <end position="232"/>
    </location>
</feature>
<feature type="transmembrane region" description="Helical" evidence="1">
    <location>
        <begin position="562"/>
        <end position="580"/>
    </location>
</feature>
<gene>
    <name evidence="2" type="ORF">A3F84_07450</name>
</gene>
<proteinExistence type="predicted"/>
<feature type="transmembrane region" description="Helical" evidence="1">
    <location>
        <begin position="585"/>
        <end position="606"/>
    </location>
</feature>
<accession>A0A1F6CBR5</accession>
<name>A0A1F6CBR5_HANXR</name>
<keyword evidence="1" id="KW-0472">Membrane</keyword>
<feature type="transmembrane region" description="Helical" evidence="1">
    <location>
        <begin position="487"/>
        <end position="507"/>
    </location>
</feature>
<feature type="transmembrane region" description="Helical" evidence="1">
    <location>
        <begin position="376"/>
        <end position="398"/>
    </location>
</feature>
<keyword evidence="1" id="KW-0812">Transmembrane</keyword>
<dbReference type="AlphaFoldDB" id="A0A1F6CBR5"/>
<comment type="caution">
    <text evidence="2">The sequence shown here is derived from an EMBL/GenBank/DDBJ whole genome shotgun (WGS) entry which is preliminary data.</text>
</comment>
<feature type="transmembrane region" description="Helical" evidence="1">
    <location>
        <begin position="283"/>
        <end position="303"/>
    </location>
</feature>
<feature type="transmembrane region" description="Helical" evidence="1">
    <location>
        <begin position="16"/>
        <end position="35"/>
    </location>
</feature>
<feature type="transmembrane region" description="Helical" evidence="1">
    <location>
        <begin position="626"/>
        <end position="652"/>
    </location>
</feature>
<evidence type="ECO:0000313" key="3">
    <source>
        <dbReference type="Proteomes" id="UP000178606"/>
    </source>
</evidence>
<organism evidence="2 3">
    <name type="scientific">Handelsmanbacteria sp. (strain RIFCSPLOWO2_12_FULL_64_10)</name>
    <dbReference type="NCBI Taxonomy" id="1817868"/>
    <lineage>
        <taxon>Bacteria</taxon>
        <taxon>Candidatus Handelsmaniibacteriota</taxon>
    </lineage>
</organism>
<dbReference type="EMBL" id="MFKF01000289">
    <property type="protein sequence ID" value="OGG46675.1"/>
    <property type="molecule type" value="Genomic_DNA"/>
</dbReference>
<feature type="transmembrane region" description="Helical" evidence="1">
    <location>
        <begin position="142"/>
        <end position="168"/>
    </location>
</feature>
<reference evidence="2 3" key="1">
    <citation type="journal article" date="2016" name="Nat. Commun.">
        <title>Thousands of microbial genomes shed light on interconnected biogeochemical processes in an aquifer system.</title>
        <authorList>
            <person name="Anantharaman K."/>
            <person name="Brown C.T."/>
            <person name="Hug L.A."/>
            <person name="Sharon I."/>
            <person name="Castelle C.J."/>
            <person name="Probst A.J."/>
            <person name="Thomas B.C."/>
            <person name="Singh A."/>
            <person name="Wilkins M.J."/>
            <person name="Karaoz U."/>
            <person name="Brodie E.L."/>
            <person name="Williams K.H."/>
            <person name="Hubbard S.S."/>
            <person name="Banfield J.F."/>
        </authorList>
    </citation>
    <scope>NUCLEOTIDE SEQUENCE [LARGE SCALE GENOMIC DNA]</scope>
    <source>
        <strain evidence="3">RIFCSPLOWO2_12_FULL_64_10</strain>
    </source>
</reference>
<sequence>MPEGAPFEEGFNIKTLWACLFVGIVMLPGAIYLGLVTGQSMAGASEWVTIILFLEIAKRSFVRLRTQELIIIYWIAGSLVAVGGRLGTGAQTYGGPFGGLMWDQYLIQSPAAEGLSKFIPTWVVPPLSSPVYTERTFFHPDWIAPIAVMFTSMILGRAAWLSMGYVLFRVTNDIERLPFPMAPVHARGATALAETSSKQEGWRWRVFSTGTCIGLVWGLLYVVVPTLSGIFLTDTVQILPIPFIDFTAEVKSILPAALLGIGTDLGHLLIGFVLPFWVVVGSFFGATITQLFVNPMLYSVGILHRWSPGMTAIPAGISNRFDFWLSFTIGTAVVVFLTGVNMVVKSLREQRQKRASGEALPTRLEDLPEGRGDVRLAFALGIWALATLGFVVLCRILVPKFPWYIVTLFGFVYTPVMSYIGARMIGLTGSPYGATIPYIREASFFLSGYRGTEVWFAPIPISDHGTAVGVYKQLELTRTRFGGLIKMHALTLLILFICSFVFWQFIWRLAPVPSSTYPFVQKFWPFESTMQTMWIKSTMDPKDVQGGAVGIALLREIIKPQYIFTGAAFGGLLYGVLAFFRAPTLLFYGFVSGLGAWPHFVIPQFAGAMLGRFYFQKRFGEAKWHAYAPILLAGYSCGMGLIGMTSIAIALISKAISQVVF</sequence>
<evidence type="ECO:0000313" key="2">
    <source>
        <dbReference type="EMBL" id="OGG46675.1"/>
    </source>
</evidence>
<evidence type="ECO:0000256" key="1">
    <source>
        <dbReference type="SAM" id="Phobius"/>
    </source>
</evidence>
<feature type="transmembrane region" description="Helical" evidence="1">
    <location>
        <begin position="252"/>
        <end position="276"/>
    </location>
</feature>